<dbReference type="InterPro" id="IPR033708">
    <property type="entry name" value="Anticodon_Ile_BEm"/>
</dbReference>
<evidence type="ECO:0000256" key="7">
    <source>
        <dbReference type="ARBA" id="ARBA00023146"/>
    </source>
</evidence>
<keyword evidence="11" id="KW-1185">Reference proteome</keyword>
<dbReference type="Gene3D" id="3.40.50.620">
    <property type="entry name" value="HUPs"/>
    <property type="match status" value="2"/>
</dbReference>
<feature type="domain" description="Methionyl/Valyl/Leucyl/Isoleucyl-tRNA synthetase anticodon-binding" evidence="10">
    <location>
        <begin position="727"/>
        <end position="860"/>
    </location>
</feature>
<evidence type="ECO:0000256" key="6">
    <source>
        <dbReference type="ARBA" id="ARBA00022917"/>
    </source>
</evidence>
<dbReference type="InterPro" id="IPR013155">
    <property type="entry name" value="M/V/L/I-tRNA-synth_anticd-bd"/>
</dbReference>
<dbReference type="InterPro" id="IPR050081">
    <property type="entry name" value="Ile-tRNA_ligase"/>
</dbReference>
<dbReference type="PANTHER" id="PTHR42765:SF1">
    <property type="entry name" value="ISOLEUCINE--TRNA LIGASE, MITOCHONDRIAL"/>
    <property type="match status" value="1"/>
</dbReference>
<dbReference type="Gene3D" id="1.10.10.830">
    <property type="entry name" value="Ile-tRNA synthetase CP2 domain-like"/>
    <property type="match status" value="1"/>
</dbReference>
<dbReference type="RefSeq" id="XP_014669511.1">
    <property type="nucleotide sequence ID" value="XM_014814025.1"/>
</dbReference>
<comment type="similarity">
    <text evidence="1">Belongs to the class-I aminoacyl-tRNA synthetase family.</text>
</comment>
<evidence type="ECO:0000256" key="3">
    <source>
        <dbReference type="ARBA" id="ARBA00022598"/>
    </source>
</evidence>
<dbReference type="CDD" id="cd07960">
    <property type="entry name" value="Anticodon_Ia_Ile_BEm"/>
    <property type="match status" value="1"/>
</dbReference>
<evidence type="ECO:0000259" key="10">
    <source>
        <dbReference type="Pfam" id="PF08264"/>
    </source>
</evidence>
<dbReference type="SUPFAM" id="SSF50677">
    <property type="entry name" value="ValRS/IleRS/LeuRS editing domain"/>
    <property type="match status" value="1"/>
</dbReference>
<dbReference type="SUPFAM" id="SSF52374">
    <property type="entry name" value="Nucleotidylyl transferase"/>
    <property type="match status" value="1"/>
</dbReference>
<dbReference type="Pfam" id="PF00133">
    <property type="entry name" value="tRNA-synt_1"/>
    <property type="match status" value="1"/>
</dbReference>
<keyword evidence="7" id="KW-0030">Aminoacyl-tRNA synthetase</keyword>
<proteinExistence type="inferred from homology"/>
<dbReference type="GeneID" id="106810612"/>
<dbReference type="Pfam" id="PF08264">
    <property type="entry name" value="Anticodon_1"/>
    <property type="match status" value="1"/>
</dbReference>
<sequence length="982" mass="112383">MLPHWKYSIIEKCTMKLLRQLSNHTYSHTVLLPKTSFPVRRRSKSDIDVEHEESSTSELYVWQSKQKAECSFVLHDGPPYANGNAHVGHSVNKILKDITNRYKLQSGHRIDFVQGWDCHGLPIEVKALQASRQDFRKLSPLKIRDQARSFAWEAIQNQKSSFQRWGMMADWNNCYYTLDKNYEATQMEIFYKLYEKGYVYQDLKPVYWSPSSRTALAEAELEYNDSHVSSSVIVKFPMVSETLPTGSLQKVFNIPVYALVWTTTPWTIPANQALCFAKDRSYSIVRCSSSDKEFLMGDHFLIATERVADMEHSLNSKLVHLVKLEGADLAGCTYRHPLCPDSELPFLSGVHVSMERGSGLVHTAPAHGPEDFLIAKEHDLKLVSLVNEDGCYTSEAGESLVGQHVIKQGNITVMNQLKDAGLLAHSEDHVHSYPYDWRTKQPVIFRASKQWFINTDRLKSLALDCLNSVNIHPEQYRQQMESLLMNRPSWCISRQRVWGVPLPVFYCVDTGEPLINRHTVEHIENLIRQHGTDCWWAMTEDQLLPSSIMEKIGIQPDREFKKGADILDIWFESGVSWATVLKDHEYQADLCIEGMDQIRGWFQSSLLTAAALTGKPPYRNLLIHGFTVDENGNKMSKSQGNVIDPQTVIEGGQNKKKQPAYGEDVLRWWVASHATNATSITIGSTLLTTLAEQVHKIRIVLRFLLGALNNYDHRTDGILVQNMPMLDQYMLHLLTKYSQSMNKLYEAYEYNKVARETLHFITSEVSAFYCHLVKDRLYCEKQRSVERRSCQTVLFHMLEICARHLAPILPHLTAEVATHHPCSDKPNLFRSQEFADTMCWENTEVENIMKAALEIRDDFNSNKGEVNPRELDVLLFATEDLYEKLKLLQTEEVTSTMGMCELLQVSHLRLTNLPVSVTPEDAVSVLQGICHVSCKEGSNEERYTLVISATQHYQCGRCRMYTSDEDGQLCQRCSDMLQQQSS</sequence>
<gene>
    <name evidence="12" type="primary">LOC106810612</name>
</gene>
<dbReference type="InterPro" id="IPR002301">
    <property type="entry name" value="Ile-tRNA-ligase"/>
</dbReference>
<organism evidence="11 12">
    <name type="scientific">Priapulus caudatus</name>
    <name type="common">Priapulid worm</name>
    <dbReference type="NCBI Taxonomy" id="37621"/>
    <lineage>
        <taxon>Eukaryota</taxon>
        <taxon>Metazoa</taxon>
        <taxon>Ecdysozoa</taxon>
        <taxon>Scalidophora</taxon>
        <taxon>Priapulida</taxon>
        <taxon>Priapulimorpha</taxon>
        <taxon>Priapulimorphida</taxon>
        <taxon>Priapulidae</taxon>
        <taxon>Priapulus</taxon>
    </lineage>
</organism>
<keyword evidence="6" id="KW-0648">Protein biosynthesis</keyword>
<keyword evidence="5" id="KW-0067">ATP-binding</keyword>
<evidence type="ECO:0000256" key="2">
    <source>
        <dbReference type="ARBA" id="ARBA00013165"/>
    </source>
</evidence>
<evidence type="ECO:0000256" key="5">
    <source>
        <dbReference type="ARBA" id="ARBA00022840"/>
    </source>
</evidence>
<dbReference type="InterPro" id="IPR009008">
    <property type="entry name" value="Val/Leu/Ile-tRNA-synth_edit"/>
</dbReference>
<dbReference type="InterPro" id="IPR014729">
    <property type="entry name" value="Rossmann-like_a/b/a_fold"/>
</dbReference>
<dbReference type="SUPFAM" id="SSF47323">
    <property type="entry name" value="Anticodon-binding domain of a subclass of class I aminoacyl-tRNA synthetases"/>
    <property type="match status" value="1"/>
</dbReference>
<evidence type="ECO:0000256" key="1">
    <source>
        <dbReference type="ARBA" id="ARBA00005594"/>
    </source>
</evidence>
<evidence type="ECO:0000313" key="11">
    <source>
        <dbReference type="Proteomes" id="UP000695022"/>
    </source>
</evidence>
<dbReference type="NCBIfam" id="TIGR00392">
    <property type="entry name" value="ileS"/>
    <property type="match status" value="1"/>
</dbReference>
<dbReference type="InterPro" id="IPR009080">
    <property type="entry name" value="tRNAsynth_Ia_anticodon-bd"/>
</dbReference>
<protein>
    <recommendedName>
        <fullName evidence="2">isoleucine--tRNA ligase</fullName>
        <ecNumber evidence="2">6.1.1.5</ecNumber>
    </recommendedName>
    <alternativeName>
        <fullName evidence="8">Isoleucyl-tRNA synthetase</fullName>
    </alternativeName>
</protein>
<evidence type="ECO:0000256" key="8">
    <source>
        <dbReference type="ARBA" id="ARBA00032665"/>
    </source>
</evidence>
<evidence type="ECO:0000313" key="12">
    <source>
        <dbReference type="RefSeq" id="XP_014669511.1"/>
    </source>
</evidence>
<dbReference type="InterPro" id="IPR002300">
    <property type="entry name" value="aa-tRNA-synth_Ia"/>
</dbReference>
<reference evidence="12" key="1">
    <citation type="submission" date="2025-08" db="UniProtKB">
        <authorList>
            <consortium name="RefSeq"/>
        </authorList>
    </citation>
    <scope>IDENTIFICATION</scope>
</reference>
<dbReference type="Gene3D" id="1.10.730.20">
    <property type="match status" value="1"/>
</dbReference>
<dbReference type="Proteomes" id="UP000695022">
    <property type="component" value="Unplaced"/>
</dbReference>
<dbReference type="PANTHER" id="PTHR42765">
    <property type="entry name" value="SOLEUCYL-TRNA SYNTHETASE"/>
    <property type="match status" value="1"/>
</dbReference>
<dbReference type="EC" id="6.1.1.5" evidence="2"/>
<dbReference type="PRINTS" id="PR00984">
    <property type="entry name" value="TRNASYNTHILE"/>
</dbReference>
<keyword evidence="4" id="KW-0547">Nucleotide-binding</keyword>
<evidence type="ECO:0000256" key="4">
    <source>
        <dbReference type="ARBA" id="ARBA00022741"/>
    </source>
</evidence>
<feature type="domain" description="Aminoacyl-tRNA synthetase class Ia" evidence="9">
    <location>
        <begin position="64"/>
        <end position="677"/>
    </location>
</feature>
<accession>A0ABM1EBE0</accession>
<evidence type="ECO:0000259" key="9">
    <source>
        <dbReference type="Pfam" id="PF00133"/>
    </source>
</evidence>
<keyword evidence="3" id="KW-0436">Ligase</keyword>
<name>A0ABM1EBE0_PRICU</name>